<protein>
    <submittedName>
        <fullName evidence="2">Type IV fimbrial biogenesis protein PilV</fullName>
    </submittedName>
</protein>
<feature type="transmembrane region" description="Helical" evidence="1">
    <location>
        <begin position="6"/>
        <end position="28"/>
    </location>
</feature>
<dbReference type="InterPro" id="IPR013362">
    <property type="entry name" value="Pilus_4_PilV"/>
</dbReference>
<dbReference type="InterPro" id="IPR045584">
    <property type="entry name" value="Pilin-like"/>
</dbReference>
<dbReference type="AlphaFoldDB" id="A0A3G9GFC1"/>
<keyword evidence="1" id="KW-0812">Transmembrane</keyword>
<dbReference type="NCBIfam" id="TIGR02532">
    <property type="entry name" value="IV_pilin_GFxxxE"/>
    <property type="match status" value="1"/>
</dbReference>
<proteinExistence type="predicted"/>
<keyword evidence="3" id="KW-1185">Reference proteome</keyword>
<evidence type="ECO:0000256" key="1">
    <source>
        <dbReference type="SAM" id="Phobius"/>
    </source>
</evidence>
<dbReference type="KEGG" id="amah:DLM_2979"/>
<dbReference type="Proteomes" id="UP000198290">
    <property type="component" value="Chromosome"/>
</dbReference>
<gene>
    <name evidence="2" type="ORF">DLM_2979</name>
</gene>
<organism evidence="2 3">
    <name type="scientific">Aquitalea magnusonii</name>
    <dbReference type="NCBI Taxonomy" id="332411"/>
    <lineage>
        <taxon>Bacteria</taxon>
        <taxon>Pseudomonadati</taxon>
        <taxon>Pseudomonadota</taxon>
        <taxon>Betaproteobacteria</taxon>
        <taxon>Neisseriales</taxon>
        <taxon>Chromobacteriaceae</taxon>
        <taxon>Aquitalea</taxon>
    </lineage>
</organism>
<keyword evidence="1" id="KW-0472">Membrane</keyword>
<dbReference type="EMBL" id="AP018823">
    <property type="protein sequence ID" value="BBF86580.1"/>
    <property type="molecule type" value="Genomic_DNA"/>
</dbReference>
<reference evidence="3" key="1">
    <citation type="journal article" date="2017" name="Biotechnol. Biofuels">
        <title>Evaluation of environmental bacterial communities as a factor affecting the growth of duckweed Lemna minor.</title>
        <authorList>
            <person name="Ishizawa H."/>
            <person name="Kuroda M."/>
            <person name="Morikawa M."/>
            <person name="Ike M."/>
        </authorList>
    </citation>
    <scope>NUCLEOTIDE SEQUENCE [LARGE SCALE GENOMIC DNA]</scope>
    <source>
        <strain evidence="3">H3</strain>
    </source>
</reference>
<reference evidence="2 3" key="2">
    <citation type="journal article" date="2017" name="Genome Announc.">
        <title>Draft genome sequence of Aquitalea magnusonii strain H3, a plant growth-promoting bacterium of duckweed Lemna minor.</title>
        <authorList>
            <person name="Ishizawa H."/>
            <person name="Kuroda M."/>
            <person name="Ike M."/>
        </authorList>
    </citation>
    <scope>NUCLEOTIDE SEQUENCE [LARGE SCALE GENOMIC DNA]</scope>
    <source>
        <strain evidence="2 3">H3</strain>
    </source>
</reference>
<evidence type="ECO:0000313" key="3">
    <source>
        <dbReference type="Proteomes" id="UP000198290"/>
    </source>
</evidence>
<name>A0A3G9GFC1_9NEIS</name>
<accession>A0A3G9GFC1</accession>
<evidence type="ECO:0000313" key="2">
    <source>
        <dbReference type="EMBL" id="BBF86580.1"/>
    </source>
</evidence>
<reference evidence="3" key="3">
    <citation type="journal article" date="2017" name="Plant Physiol. Biochem.">
        <title>Differential oxidative and antioxidative response of duckweed Lemna minor toward plant growth promoting/inhibiting bacteria.</title>
        <authorList>
            <person name="Ishizawa H."/>
            <person name="Kuroda M."/>
            <person name="Morikawa M."/>
            <person name="Ike M."/>
        </authorList>
    </citation>
    <scope>NUCLEOTIDE SEQUENCE [LARGE SCALE GENOMIC DNA]</scope>
    <source>
        <strain evidence="3">H3</strain>
    </source>
</reference>
<dbReference type="OrthoDB" id="8595856at2"/>
<dbReference type="NCBIfam" id="TIGR02523">
    <property type="entry name" value="type_IV_pilV"/>
    <property type="match status" value="1"/>
</dbReference>
<dbReference type="SUPFAM" id="SSF54523">
    <property type="entry name" value="Pili subunits"/>
    <property type="match status" value="1"/>
</dbReference>
<dbReference type="InterPro" id="IPR012902">
    <property type="entry name" value="N_methyl_site"/>
</dbReference>
<dbReference type="RefSeq" id="WP_089085681.1">
    <property type="nucleotide sequence ID" value="NZ_AP018823.1"/>
</dbReference>
<keyword evidence="1" id="KW-1133">Transmembrane helix</keyword>
<sequence length="205" mass="21272">MNKTSGFTMLEVLVSILIVGVGMLAIAGMQGRTLKTVREAETQAVAAMLAGEVADAMRANASATINASGSVTEDWSNYVETSYSDHSSAPITLCAAASATACTSAQMAAYDLYQFKSSLASAFVDSNRSSVRAIVCRDSTASSTINFDDSKLGGCTGGSKLMIRVAWKAAMEKNANAALGSNAANRAASATSSTRVYGYVLQFEP</sequence>
<dbReference type="Pfam" id="PF07963">
    <property type="entry name" value="N_methyl"/>
    <property type="match status" value="1"/>
</dbReference>